<feature type="domain" description="RNase H type-1" evidence="1">
    <location>
        <begin position="41"/>
        <end position="161"/>
    </location>
</feature>
<dbReference type="AlphaFoldDB" id="A0AAV2D4J2"/>
<dbReference type="EMBL" id="OZ034815">
    <property type="protein sequence ID" value="CAL1366663.1"/>
    <property type="molecule type" value="Genomic_DNA"/>
</dbReference>
<dbReference type="Pfam" id="PF13456">
    <property type="entry name" value="RVT_3"/>
    <property type="match status" value="1"/>
</dbReference>
<dbReference type="PANTHER" id="PTHR47074">
    <property type="entry name" value="BNAC02G40300D PROTEIN"/>
    <property type="match status" value="1"/>
</dbReference>
<name>A0AAV2D4J2_9ROSI</name>
<dbReference type="InterPro" id="IPR052929">
    <property type="entry name" value="RNase_H-like_EbsB-rel"/>
</dbReference>
<accession>A0AAV2D4J2</accession>
<sequence length="181" mass="19782">MHQVQENDQALLQNHSTVTSAATTHSNTPQVPPNVLFVGSFDAGTRQGEDESAAFVIRHISGDIIAAKATRYTACSDPYVLEALALRDCLVHCTQAQLQNIHIQGDAKVILDKCRAGDTCDSKIGILLQEIVLLLQVLSSVSLQFVGRLNNRVAHSVAKHALGLSPRQIARFDYVAWLRSR</sequence>
<dbReference type="GO" id="GO:0003676">
    <property type="term" value="F:nucleic acid binding"/>
    <property type="evidence" value="ECO:0007669"/>
    <property type="project" value="InterPro"/>
</dbReference>
<dbReference type="Proteomes" id="UP001497516">
    <property type="component" value="Chromosome 2"/>
</dbReference>
<evidence type="ECO:0000313" key="3">
    <source>
        <dbReference type="Proteomes" id="UP001497516"/>
    </source>
</evidence>
<proteinExistence type="predicted"/>
<reference evidence="2 3" key="1">
    <citation type="submission" date="2024-04" db="EMBL/GenBank/DDBJ databases">
        <authorList>
            <person name="Fracassetti M."/>
        </authorList>
    </citation>
    <scope>NUCLEOTIDE SEQUENCE [LARGE SCALE GENOMIC DNA]</scope>
</reference>
<evidence type="ECO:0000313" key="2">
    <source>
        <dbReference type="EMBL" id="CAL1366663.1"/>
    </source>
</evidence>
<dbReference type="GO" id="GO:0004523">
    <property type="term" value="F:RNA-DNA hybrid ribonuclease activity"/>
    <property type="evidence" value="ECO:0007669"/>
    <property type="project" value="InterPro"/>
</dbReference>
<dbReference type="Gene3D" id="3.30.420.10">
    <property type="entry name" value="Ribonuclease H-like superfamily/Ribonuclease H"/>
    <property type="match status" value="1"/>
</dbReference>
<dbReference type="InterPro" id="IPR044730">
    <property type="entry name" value="RNase_H-like_dom_plant"/>
</dbReference>
<evidence type="ECO:0000259" key="1">
    <source>
        <dbReference type="Pfam" id="PF13456"/>
    </source>
</evidence>
<gene>
    <name evidence="2" type="ORF">LTRI10_LOCUS10739</name>
</gene>
<keyword evidence="3" id="KW-1185">Reference proteome</keyword>
<dbReference type="CDD" id="cd06222">
    <property type="entry name" value="RNase_H_like"/>
    <property type="match status" value="1"/>
</dbReference>
<dbReference type="InterPro" id="IPR036397">
    <property type="entry name" value="RNaseH_sf"/>
</dbReference>
<organism evidence="2 3">
    <name type="scientific">Linum trigynum</name>
    <dbReference type="NCBI Taxonomy" id="586398"/>
    <lineage>
        <taxon>Eukaryota</taxon>
        <taxon>Viridiplantae</taxon>
        <taxon>Streptophyta</taxon>
        <taxon>Embryophyta</taxon>
        <taxon>Tracheophyta</taxon>
        <taxon>Spermatophyta</taxon>
        <taxon>Magnoliopsida</taxon>
        <taxon>eudicotyledons</taxon>
        <taxon>Gunneridae</taxon>
        <taxon>Pentapetalae</taxon>
        <taxon>rosids</taxon>
        <taxon>fabids</taxon>
        <taxon>Malpighiales</taxon>
        <taxon>Linaceae</taxon>
        <taxon>Linum</taxon>
    </lineage>
</organism>
<dbReference type="PANTHER" id="PTHR47074:SF48">
    <property type="entry name" value="POLYNUCLEOTIDYL TRANSFERASE, RIBONUCLEASE H-LIKE SUPERFAMILY PROTEIN"/>
    <property type="match status" value="1"/>
</dbReference>
<protein>
    <recommendedName>
        <fullName evidence="1">RNase H type-1 domain-containing protein</fullName>
    </recommendedName>
</protein>
<dbReference type="InterPro" id="IPR002156">
    <property type="entry name" value="RNaseH_domain"/>
</dbReference>